<dbReference type="InterPro" id="IPR020539">
    <property type="entry name" value="RNase_P_CS"/>
</dbReference>
<keyword evidence="4" id="KW-0255">Endonuclease</keyword>
<dbReference type="RefSeq" id="WP_273633022.1">
    <property type="nucleotide sequence ID" value="NZ_CP117167.1"/>
</dbReference>
<dbReference type="Pfam" id="PF00825">
    <property type="entry name" value="Ribonuclease_P"/>
    <property type="match status" value="1"/>
</dbReference>
<dbReference type="InterPro" id="IPR020568">
    <property type="entry name" value="Ribosomal_Su5_D2-typ_SF"/>
</dbReference>
<dbReference type="EMBL" id="CP117167">
    <property type="protein sequence ID" value="WCT14523.1"/>
    <property type="molecule type" value="Genomic_DNA"/>
</dbReference>
<keyword evidence="2" id="KW-0819">tRNA processing</keyword>
<dbReference type="SUPFAM" id="SSF54211">
    <property type="entry name" value="Ribosomal protein S5 domain 2-like"/>
    <property type="match status" value="1"/>
</dbReference>
<organism evidence="7 8">
    <name type="scientific">Mucilaginibacter jinjuensis</name>
    <dbReference type="NCBI Taxonomy" id="1176721"/>
    <lineage>
        <taxon>Bacteria</taxon>
        <taxon>Pseudomonadati</taxon>
        <taxon>Bacteroidota</taxon>
        <taxon>Sphingobacteriia</taxon>
        <taxon>Sphingobacteriales</taxon>
        <taxon>Sphingobacteriaceae</taxon>
        <taxon>Mucilaginibacter</taxon>
    </lineage>
</organism>
<evidence type="ECO:0000313" key="8">
    <source>
        <dbReference type="Proteomes" id="UP001216139"/>
    </source>
</evidence>
<name>A0ABY7TDS1_9SPHI</name>
<evidence type="ECO:0000256" key="3">
    <source>
        <dbReference type="ARBA" id="ARBA00022722"/>
    </source>
</evidence>
<evidence type="ECO:0000256" key="2">
    <source>
        <dbReference type="ARBA" id="ARBA00022694"/>
    </source>
</evidence>
<gene>
    <name evidence="7" type="ORF">PQO05_11320</name>
</gene>
<evidence type="ECO:0000256" key="4">
    <source>
        <dbReference type="ARBA" id="ARBA00022759"/>
    </source>
</evidence>
<accession>A0ABY7TDS1</accession>
<dbReference type="Gene3D" id="3.30.230.10">
    <property type="match status" value="1"/>
</dbReference>
<keyword evidence="6" id="KW-0694">RNA-binding</keyword>
<protein>
    <submittedName>
        <fullName evidence="7">Ribonuclease P protein component</fullName>
    </submittedName>
</protein>
<dbReference type="InterPro" id="IPR014721">
    <property type="entry name" value="Ribsml_uS5_D2-typ_fold_subgr"/>
</dbReference>
<evidence type="ECO:0000256" key="5">
    <source>
        <dbReference type="ARBA" id="ARBA00022801"/>
    </source>
</evidence>
<sequence length="134" mass="16104">MYTFRKEERLCNKRLLEELFHKGSSFLCYPYRVSWRLADAAQSVPVQVVFPVPKKRYKHAVDRNLIRRRMREAYRLHKQQNLYEFLNQANIKLTLSLSYIGKEIEPYTLMEKKMLKLFTQLCELVNNESAKQAN</sequence>
<reference evidence="7 8" key="1">
    <citation type="submission" date="2023-02" db="EMBL/GenBank/DDBJ databases">
        <title>Genome sequence of Mucilaginibacter jinjuensis strain KACC 16571.</title>
        <authorList>
            <person name="Kim S."/>
            <person name="Heo J."/>
            <person name="Kwon S.-W."/>
        </authorList>
    </citation>
    <scope>NUCLEOTIDE SEQUENCE [LARGE SCALE GENOMIC DNA]</scope>
    <source>
        <strain evidence="7 8">KACC 16571</strain>
    </source>
</reference>
<evidence type="ECO:0000256" key="6">
    <source>
        <dbReference type="ARBA" id="ARBA00022884"/>
    </source>
</evidence>
<proteinExistence type="predicted"/>
<keyword evidence="8" id="KW-1185">Reference proteome</keyword>
<comment type="function">
    <text evidence="1">RNaseP catalyzes the removal of the 5'-leader sequence from pre-tRNA to produce the mature 5'-terminus. It can also cleave other RNA substrates such as 4.5S RNA. The protein component plays an auxiliary but essential role in vivo by binding to the 5'-leader sequence and broadening the substrate specificity of the ribozyme.</text>
</comment>
<dbReference type="PROSITE" id="PS00648">
    <property type="entry name" value="RIBONUCLEASE_P"/>
    <property type="match status" value="1"/>
</dbReference>
<keyword evidence="5" id="KW-0378">Hydrolase</keyword>
<evidence type="ECO:0000256" key="1">
    <source>
        <dbReference type="ARBA" id="ARBA00002663"/>
    </source>
</evidence>
<evidence type="ECO:0000313" key="7">
    <source>
        <dbReference type="EMBL" id="WCT14523.1"/>
    </source>
</evidence>
<dbReference type="Proteomes" id="UP001216139">
    <property type="component" value="Chromosome"/>
</dbReference>
<dbReference type="InterPro" id="IPR000100">
    <property type="entry name" value="RNase_P"/>
</dbReference>
<keyword evidence="3" id="KW-0540">Nuclease</keyword>